<dbReference type="Gene3D" id="1.10.1200.120">
    <property type="entry name" value="Large-conductance mechanosensitive channel, MscL, domain 1"/>
    <property type="match status" value="1"/>
</dbReference>
<reference evidence="6 8" key="1">
    <citation type="submission" date="2015-02" db="EMBL/GenBank/DDBJ databases">
        <authorList>
            <person name="Chooi Y.-H."/>
        </authorList>
    </citation>
    <scope>NUCLEOTIDE SEQUENCE [LARGE SCALE GENOMIC DNA]</scope>
    <source>
        <strain evidence="6">E3</strain>
    </source>
</reference>
<evidence type="ECO:0000256" key="4">
    <source>
        <dbReference type="ARBA" id="ARBA00023136"/>
    </source>
</evidence>
<geneLocation type="mitochondrion" evidence="7"/>
<dbReference type="InterPro" id="IPR037673">
    <property type="entry name" value="MSC/AndL"/>
</dbReference>
<dbReference type="EMBL" id="CDSF01000076">
    <property type="protein sequence ID" value="CEO96734.1"/>
    <property type="molecule type" value="Genomic_DNA"/>
</dbReference>
<dbReference type="InterPro" id="IPR036019">
    <property type="entry name" value="MscL_channel"/>
</dbReference>
<dbReference type="OrthoDB" id="10010920at2759"/>
<feature type="transmembrane region" description="Helical" evidence="5">
    <location>
        <begin position="112"/>
        <end position="131"/>
    </location>
</feature>
<dbReference type="Proteomes" id="UP000290189">
    <property type="component" value="Unassembled WGS sequence"/>
</dbReference>
<evidence type="ECO:0008006" key="10">
    <source>
        <dbReference type="Google" id="ProtNLM"/>
    </source>
</evidence>
<gene>
    <name evidence="6" type="ORF">PBRA_005338</name>
    <name evidence="7" type="ORF">PLBR_LOCUS2609</name>
</gene>
<accession>A0A0G4INH9</accession>
<dbReference type="Proteomes" id="UP000039324">
    <property type="component" value="Unassembled WGS sequence"/>
</dbReference>
<organism evidence="6 8">
    <name type="scientific">Plasmodiophora brassicae</name>
    <name type="common">Clubroot disease agent</name>
    <dbReference type="NCBI Taxonomy" id="37360"/>
    <lineage>
        <taxon>Eukaryota</taxon>
        <taxon>Sar</taxon>
        <taxon>Rhizaria</taxon>
        <taxon>Endomyxa</taxon>
        <taxon>Phytomyxea</taxon>
        <taxon>Plasmodiophorida</taxon>
        <taxon>Plasmodiophoridae</taxon>
        <taxon>Plasmodiophora</taxon>
    </lineage>
</organism>
<evidence type="ECO:0000313" key="7">
    <source>
        <dbReference type="EMBL" id="SPQ95394.1"/>
    </source>
</evidence>
<proteinExistence type="predicted"/>
<evidence type="ECO:0000256" key="2">
    <source>
        <dbReference type="ARBA" id="ARBA00022692"/>
    </source>
</evidence>
<evidence type="ECO:0000313" key="8">
    <source>
        <dbReference type="Proteomes" id="UP000039324"/>
    </source>
</evidence>
<dbReference type="SUPFAM" id="SSF81330">
    <property type="entry name" value="Gated mechanosensitive channel"/>
    <property type="match status" value="1"/>
</dbReference>
<dbReference type="PANTHER" id="PTHR30266:SF2">
    <property type="entry name" value="LARGE-CONDUCTANCE MECHANOSENSITIVE CHANNEL"/>
    <property type="match status" value="1"/>
</dbReference>
<sequence length="191" mass="21078">MHMADDDYEETRFERVARQKAFTMFGELRRLVGTGKVFDMSMGLVVAGCFSNLVRALADHIVAPILAFILPIERDLKNMFIVLQCGSGPLTCFYDNADAASKAGAVILNWGAFLHALLNGFILVLAVYIVAKVYNHAFTEEERVQGVGPATRICPFCTCRISLSAVRCRYCTSSLRGGVPEDDAVEMKKVE</sequence>
<dbReference type="AlphaFoldDB" id="A0A0G4INH9"/>
<keyword evidence="3 5" id="KW-1133">Transmembrane helix</keyword>
<keyword evidence="4 5" id="KW-0472">Membrane</keyword>
<dbReference type="Pfam" id="PF01741">
    <property type="entry name" value="MscL"/>
    <property type="match status" value="1"/>
</dbReference>
<dbReference type="EMBL" id="OVEO01000004">
    <property type="protein sequence ID" value="SPQ95394.1"/>
    <property type="molecule type" value="Genomic_DNA"/>
</dbReference>
<evidence type="ECO:0000256" key="1">
    <source>
        <dbReference type="ARBA" id="ARBA00004141"/>
    </source>
</evidence>
<keyword evidence="8" id="KW-1185">Reference proteome</keyword>
<keyword evidence="2 5" id="KW-0812">Transmembrane</keyword>
<keyword evidence="7" id="KW-0496">Mitochondrion</keyword>
<evidence type="ECO:0000313" key="6">
    <source>
        <dbReference type="EMBL" id="CEO96734.1"/>
    </source>
</evidence>
<dbReference type="GO" id="GO:0016020">
    <property type="term" value="C:membrane"/>
    <property type="evidence" value="ECO:0007669"/>
    <property type="project" value="UniProtKB-SubCell"/>
</dbReference>
<name>A0A0G4INH9_PLABS</name>
<reference evidence="7 9" key="2">
    <citation type="submission" date="2018-03" db="EMBL/GenBank/DDBJ databases">
        <authorList>
            <person name="Fogelqvist J."/>
        </authorList>
    </citation>
    <scope>NUCLEOTIDE SEQUENCE [LARGE SCALE GENOMIC DNA]</scope>
</reference>
<evidence type="ECO:0000313" key="9">
    <source>
        <dbReference type="Proteomes" id="UP000290189"/>
    </source>
</evidence>
<evidence type="ECO:0000256" key="5">
    <source>
        <dbReference type="SAM" id="Phobius"/>
    </source>
</evidence>
<comment type="subcellular location">
    <subcellularLocation>
        <location evidence="1">Membrane</location>
        <topology evidence="1">Multi-pass membrane protein</topology>
    </subcellularLocation>
</comment>
<evidence type="ECO:0000256" key="3">
    <source>
        <dbReference type="ARBA" id="ARBA00022989"/>
    </source>
</evidence>
<dbReference type="GO" id="GO:0008381">
    <property type="term" value="F:mechanosensitive monoatomic ion channel activity"/>
    <property type="evidence" value="ECO:0007669"/>
    <property type="project" value="TreeGrafter"/>
</dbReference>
<protein>
    <recommendedName>
        <fullName evidence="10">Large-conductance mechanosensitive channel</fullName>
    </recommendedName>
</protein>
<dbReference type="PANTHER" id="PTHR30266">
    <property type="entry name" value="MECHANOSENSITIVE CHANNEL MSCL"/>
    <property type="match status" value="1"/>
</dbReference>